<dbReference type="Pfam" id="PF13302">
    <property type="entry name" value="Acetyltransf_3"/>
    <property type="match status" value="1"/>
</dbReference>
<dbReference type="InterPro" id="IPR000182">
    <property type="entry name" value="GNAT_dom"/>
</dbReference>
<dbReference type="Proteomes" id="UP001596364">
    <property type="component" value="Unassembled WGS sequence"/>
</dbReference>
<dbReference type="Gene3D" id="3.40.630.30">
    <property type="match status" value="1"/>
</dbReference>
<dbReference type="GO" id="GO:0016746">
    <property type="term" value="F:acyltransferase activity"/>
    <property type="evidence" value="ECO:0007669"/>
    <property type="project" value="UniProtKB-KW"/>
</dbReference>
<sequence length="184" mass="20603">MTTIDTARLRLRHWKDIDLAGFAALNADPDVMRFFPAMLTREQSDAAAQRYQQGLAARGYGFWAVERKEQGDFIGFIGIQPLKPDLPCAPGVEIGWRLASHCWRKGYASEGAKAVRDFAFQTLQLSELKSITPVINQPSRGVMEKIGMSDSGANFLHPLVSAGHPLHEHVMYRMSSQDWLSLKD</sequence>
<evidence type="ECO:0000313" key="3">
    <source>
        <dbReference type="Proteomes" id="UP001596364"/>
    </source>
</evidence>
<organism evidence="2 3">
    <name type="scientific">Pseudobowmanella zhangzhouensis</name>
    <dbReference type="NCBI Taxonomy" id="1537679"/>
    <lineage>
        <taxon>Bacteria</taxon>
        <taxon>Pseudomonadati</taxon>
        <taxon>Pseudomonadota</taxon>
        <taxon>Gammaproteobacteria</taxon>
        <taxon>Alteromonadales</taxon>
        <taxon>Alteromonadaceae</taxon>
    </lineage>
</organism>
<keyword evidence="2" id="KW-0808">Transferase</keyword>
<dbReference type="PANTHER" id="PTHR43792:SF1">
    <property type="entry name" value="N-ACETYLTRANSFERASE DOMAIN-CONTAINING PROTEIN"/>
    <property type="match status" value="1"/>
</dbReference>
<accession>A0ABW1XRD8</accession>
<keyword evidence="2" id="KW-0012">Acyltransferase</keyword>
<evidence type="ECO:0000259" key="1">
    <source>
        <dbReference type="PROSITE" id="PS51186"/>
    </source>
</evidence>
<feature type="domain" description="N-acetyltransferase" evidence="1">
    <location>
        <begin position="9"/>
        <end position="179"/>
    </location>
</feature>
<dbReference type="PROSITE" id="PS51186">
    <property type="entry name" value="GNAT"/>
    <property type="match status" value="1"/>
</dbReference>
<dbReference type="EC" id="2.3.-.-" evidence="2"/>
<reference evidence="3" key="1">
    <citation type="journal article" date="2019" name="Int. J. Syst. Evol. Microbiol.">
        <title>The Global Catalogue of Microorganisms (GCM) 10K type strain sequencing project: providing services to taxonomists for standard genome sequencing and annotation.</title>
        <authorList>
            <consortium name="The Broad Institute Genomics Platform"/>
            <consortium name="The Broad Institute Genome Sequencing Center for Infectious Disease"/>
            <person name="Wu L."/>
            <person name="Ma J."/>
        </authorList>
    </citation>
    <scope>NUCLEOTIDE SEQUENCE [LARGE SCALE GENOMIC DNA]</scope>
    <source>
        <strain evidence="3">CGMCC 1.16031</strain>
    </source>
</reference>
<evidence type="ECO:0000313" key="2">
    <source>
        <dbReference type="EMBL" id="MFC6441304.1"/>
    </source>
</evidence>
<keyword evidence="3" id="KW-1185">Reference proteome</keyword>
<protein>
    <submittedName>
        <fullName evidence="2">GNAT family N-acetyltransferase</fullName>
        <ecNumber evidence="2">2.3.-.-</ecNumber>
    </submittedName>
</protein>
<dbReference type="InterPro" id="IPR051531">
    <property type="entry name" value="N-acetyltransferase"/>
</dbReference>
<proteinExistence type="predicted"/>
<dbReference type="SUPFAM" id="SSF55729">
    <property type="entry name" value="Acyl-CoA N-acyltransferases (Nat)"/>
    <property type="match status" value="1"/>
</dbReference>
<gene>
    <name evidence="2" type="ORF">ACFP85_14215</name>
</gene>
<name>A0ABW1XRD8_9ALTE</name>
<dbReference type="PANTHER" id="PTHR43792">
    <property type="entry name" value="GNAT FAMILY, PUTATIVE (AFU_ORTHOLOGUE AFUA_3G00765)-RELATED-RELATED"/>
    <property type="match status" value="1"/>
</dbReference>
<comment type="caution">
    <text evidence="2">The sequence shown here is derived from an EMBL/GenBank/DDBJ whole genome shotgun (WGS) entry which is preliminary data.</text>
</comment>
<dbReference type="EMBL" id="JBHSUS010000001">
    <property type="protein sequence ID" value="MFC6441304.1"/>
    <property type="molecule type" value="Genomic_DNA"/>
</dbReference>
<dbReference type="RefSeq" id="WP_131257929.1">
    <property type="nucleotide sequence ID" value="NZ_JBHSUS010000001.1"/>
</dbReference>
<dbReference type="InterPro" id="IPR016181">
    <property type="entry name" value="Acyl_CoA_acyltransferase"/>
</dbReference>